<feature type="region of interest" description="Disordered" evidence="1">
    <location>
        <begin position="47"/>
        <end position="69"/>
    </location>
</feature>
<evidence type="ECO:0000256" key="1">
    <source>
        <dbReference type="SAM" id="MobiDB-lite"/>
    </source>
</evidence>
<proteinExistence type="predicted"/>
<protein>
    <submittedName>
        <fullName evidence="2">Uncharacterized protein</fullName>
    </submittedName>
</protein>
<name>A0A2I0J178_PUNGR</name>
<evidence type="ECO:0000313" key="3">
    <source>
        <dbReference type="Proteomes" id="UP000233551"/>
    </source>
</evidence>
<dbReference type="EMBL" id="PGOL01002217">
    <property type="protein sequence ID" value="PKI49690.1"/>
    <property type="molecule type" value="Genomic_DNA"/>
</dbReference>
<feature type="compositionally biased region" description="Basic and acidic residues" evidence="1">
    <location>
        <begin position="47"/>
        <end position="56"/>
    </location>
</feature>
<accession>A0A2I0J178</accession>
<dbReference type="Proteomes" id="UP000233551">
    <property type="component" value="Unassembled WGS sequence"/>
</dbReference>
<gene>
    <name evidence="2" type="ORF">CRG98_029935</name>
</gene>
<comment type="caution">
    <text evidence="2">The sequence shown here is derived from an EMBL/GenBank/DDBJ whole genome shotgun (WGS) entry which is preliminary data.</text>
</comment>
<evidence type="ECO:0000313" key="2">
    <source>
        <dbReference type="EMBL" id="PKI49690.1"/>
    </source>
</evidence>
<dbReference type="AlphaFoldDB" id="A0A2I0J178"/>
<reference evidence="2 3" key="1">
    <citation type="submission" date="2017-11" db="EMBL/GenBank/DDBJ databases">
        <title>De-novo sequencing of pomegranate (Punica granatum L.) genome.</title>
        <authorList>
            <person name="Akparov Z."/>
            <person name="Amiraslanov A."/>
            <person name="Hajiyeva S."/>
            <person name="Abbasov M."/>
            <person name="Kaur K."/>
            <person name="Hamwieh A."/>
            <person name="Solovyev V."/>
            <person name="Salamov A."/>
            <person name="Braich B."/>
            <person name="Kosarev P."/>
            <person name="Mahmoud A."/>
            <person name="Hajiyev E."/>
            <person name="Babayeva S."/>
            <person name="Izzatullayeva V."/>
            <person name="Mammadov A."/>
            <person name="Mammadov A."/>
            <person name="Sharifova S."/>
            <person name="Ojaghi J."/>
            <person name="Eynullazada K."/>
            <person name="Bayramov B."/>
            <person name="Abdulazimova A."/>
            <person name="Shahmuradov I."/>
        </authorList>
    </citation>
    <scope>NUCLEOTIDE SEQUENCE [LARGE SCALE GENOMIC DNA]</scope>
    <source>
        <strain evidence="3">cv. AG2017</strain>
        <tissue evidence="2">Leaf</tissue>
    </source>
</reference>
<organism evidence="2 3">
    <name type="scientific">Punica granatum</name>
    <name type="common">Pomegranate</name>
    <dbReference type="NCBI Taxonomy" id="22663"/>
    <lineage>
        <taxon>Eukaryota</taxon>
        <taxon>Viridiplantae</taxon>
        <taxon>Streptophyta</taxon>
        <taxon>Embryophyta</taxon>
        <taxon>Tracheophyta</taxon>
        <taxon>Spermatophyta</taxon>
        <taxon>Magnoliopsida</taxon>
        <taxon>eudicotyledons</taxon>
        <taxon>Gunneridae</taxon>
        <taxon>Pentapetalae</taxon>
        <taxon>rosids</taxon>
        <taxon>malvids</taxon>
        <taxon>Myrtales</taxon>
        <taxon>Lythraceae</taxon>
        <taxon>Punica</taxon>
    </lineage>
</organism>
<sequence>MRRLSDELFDRFDGREGRLFREGSIRVYERKVSRGNLIVLTEALHPDTSKEGKSEPVIEGVPRRSPRPNRVLKLPPSPSFPSEAIVSLFVLFCSSDKASKPVTDMVRRISKIPRVIPDVYTRELRIGDRFGPARVQDYIGHHRLNILGLRGLVSVFVSQVDSQTRSNLGQDMGVLFGPLPGRSIGLLVLSRFTHNLGGPKGSVGTGYRPR</sequence>
<keyword evidence="3" id="KW-1185">Reference proteome</keyword>